<keyword evidence="3" id="KW-1185">Reference proteome</keyword>
<dbReference type="Pfam" id="PF13787">
    <property type="entry name" value="HXXEE"/>
    <property type="match status" value="1"/>
</dbReference>
<evidence type="ECO:0000256" key="1">
    <source>
        <dbReference type="SAM" id="Phobius"/>
    </source>
</evidence>
<comment type="caution">
    <text evidence="2">The sequence shown here is derived from an EMBL/GenBank/DDBJ whole genome shotgun (WGS) entry which is preliminary data.</text>
</comment>
<proteinExistence type="predicted"/>
<gene>
    <name evidence="2" type="ORF">CLNEO_12870</name>
</gene>
<feature type="transmembrane region" description="Helical" evidence="1">
    <location>
        <begin position="87"/>
        <end position="108"/>
    </location>
</feature>
<dbReference type="EMBL" id="LRVM01000003">
    <property type="protein sequence ID" value="KXL53316.1"/>
    <property type="molecule type" value="Genomic_DNA"/>
</dbReference>
<keyword evidence="1" id="KW-1133">Transmembrane helix</keyword>
<organism evidence="2 3">
    <name type="scientific">Anaerotignum neopropionicum</name>
    <dbReference type="NCBI Taxonomy" id="36847"/>
    <lineage>
        <taxon>Bacteria</taxon>
        <taxon>Bacillati</taxon>
        <taxon>Bacillota</taxon>
        <taxon>Clostridia</taxon>
        <taxon>Lachnospirales</taxon>
        <taxon>Anaerotignaceae</taxon>
        <taxon>Anaerotignum</taxon>
    </lineage>
</organism>
<reference evidence="2 3" key="1">
    <citation type="submission" date="2016-01" db="EMBL/GenBank/DDBJ databases">
        <title>Genome sequence of Clostridium neopropionicum X4, DSM-3847.</title>
        <authorList>
            <person name="Poehlein A."/>
            <person name="Beck M.H."/>
            <person name="Bengelsdorf F.R."/>
            <person name="Daniel R."/>
            <person name="Duerre P."/>
        </authorList>
    </citation>
    <scope>NUCLEOTIDE SEQUENCE [LARGE SCALE GENOMIC DNA]</scope>
    <source>
        <strain evidence="2 3">DSM-3847</strain>
    </source>
</reference>
<dbReference type="Proteomes" id="UP000070539">
    <property type="component" value="Unassembled WGS sequence"/>
</dbReference>
<evidence type="ECO:0008006" key="4">
    <source>
        <dbReference type="Google" id="ProtNLM"/>
    </source>
</evidence>
<dbReference type="AlphaFoldDB" id="A0A136WFI0"/>
<evidence type="ECO:0000313" key="3">
    <source>
        <dbReference type="Proteomes" id="UP000070539"/>
    </source>
</evidence>
<dbReference type="InterPro" id="IPR025671">
    <property type="entry name" value="HXXEE"/>
</dbReference>
<sequence length="151" mass="17415">MVLAHGFFKINQCSIKNSLNSVKYLSIIAQGMLFAVFEEFILCILICIVSIICRRYELWLGCFIAYTIHLIIHLLQAIILKKYIPALATSIIALPISVWLIYVCIGILEYSTGFIIIYTLMGGIMISINLMFAHWMMHKFSKWQENFLGER</sequence>
<name>A0A136WFI0_9FIRM</name>
<keyword evidence="1" id="KW-0812">Transmembrane</keyword>
<feature type="transmembrane region" description="Helical" evidence="1">
    <location>
        <begin position="24"/>
        <end position="52"/>
    </location>
</feature>
<protein>
    <recommendedName>
        <fullName evidence="4">HXXEE domain-containing protein</fullName>
    </recommendedName>
</protein>
<evidence type="ECO:0000313" key="2">
    <source>
        <dbReference type="EMBL" id="KXL53316.1"/>
    </source>
</evidence>
<dbReference type="PATRIC" id="fig|36847.3.peg.1491"/>
<keyword evidence="1" id="KW-0472">Membrane</keyword>
<accession>A0A136WFI0</accession>
<feature type="transmembrane region" description="Helical" evidence="1">
    <location>
        <begin position="114"/>
        <end position="132"/>
    </location>
</feature>
<feature type="transmembrane region" description="Helical" evidence="1">
    <location>
        <begin position="58"/>
        <end position="80"/>
    </location>
</feature>